<protein>
    <submittedName>
        <fullName evidence="2">Putrescine-binding periplasmic protein-related protein</fullName>
    </submittedName>
</protein>
<accession>A0A699RXI2</accession>
<organism evidence="2">
    <name type="scientific">Tanacetum cinerariifolium</name>
    <name type="common">Dalmatian daisy</name>
    <name type="synonym">Chrysanthemum cinerariifolium</name>
    <dbReference type="NCBI Taxonomy" id="118510"/>
    <lineage>
        <taxon>Eukaryota</taxon>
        <taxon>Viridiplantae</taxon>
        <taxon>Streptophyta</taxon>
        <taxon>Embryophyta</taxon>
        <taxon>Tracheophyta</taxon>
        <taxon>Spermatophyta</taxon>
        <taxon>Magnoliopsida</taxon>
        <taxon>eudicotyledons</taxon>
        <taxon>Gunneridae</taxon>
        <taxon>Pentapetalae</taxon>
        <taxon>asterids</taxon>
        <taxon>campanulids</taxon>
        <taxon>Asterales</taxon>
        <taxon>Asteraceae</taxon>
        <taxon>Asteroideae</taxon>
        <taxon>Anthemideae</taxon>
        <taxon>Anthemidinae</taxon>
        <taxon>Tanacetum</taxon>
    </lineage>
</organism>
<keyword evidence="1" id="KW-0732">Signal</keyword>
<comment type="caution">
    <text evidence="2">The sequence shown here is derived from an EMBL/GenBank/DDBJ whole genome shotgun (WGS) entry which is preliminary data.</text>
</comment>
<name>A0A699RXI2_TANCI</name>
<proteinExistence type="predicted"/>
<dbReference type="AlphaFoldDB" id="A0A699RXI2"/>
<dbReference type="EMBL" id="BKCJ011122589">
    <property type="protein sequence ID" value="GFC89757.1"/>
    <property type="molecule type" value="Genomic_DNA"/>
</dbReference>
<feature type="non-terminal residue" evidence="2">
    <location>
        <position position="85"/>
    </location>
</feature>
<evidence type="ECO:0000313" key="2">
    <source>
        <dbReference type="EMBL" id="GFC89757.1"/>
    </source>
</evidence>
<dbReference type="PANTHER" id="PTHR30222:SF17">
    <property type="entry name" value="SPERMIDINE_PUTRESCINE-BINDING PERIPLASMIC PROTEIN"/>
    <property type="match status" value="1"/>
</dbReference>
<gene>
    <name evidence="2" type="ORF">Tci_861727</name>
</gene>
<sequence length="85" mass="9520">MQNFIQSQGKRVKFRLEYRGTIEDIFSELSKTIGTGNVTSKSAGAADIVSLGDSWVNSAISKKLIEPIQGVDDQDWFHTLSDKWK</sequence>
<dbReference type="PANTHER" id="PTHR30222">
    <property type="entry name" value="SPERMIDINE/PUTRESCINE-BINDING PERIPLASMIC PROTEIN"/>
    <property type="match status" value="1"/>
</dbReference>
<reference evidence="2" key="1">
    <citation type="journal article" date="2019" name="Sci. Rep.">
        <title>Draft genome of Tanacetum cinerariifolium, the natural source of mosquito coil.</title>
        <authorList>
            <person name="Yamashiro T."/>
            <person name="Shiraishi A."/>
            <person name="Satake H."/>
            <person name="Nakayama K."/>
        </authorList>
    </citation>
    <scope>NUCLEOTIDE SEQUENCE</scope>
</reference>
<evidence type="ECO:0000256" key="1">
    <source>
        <dbReference type="ARBA" id="ARBA00022729"/>
    </source>
</evidence>